<dbReference type="EMBL" id="MLYV02000273">
    <property type="protein sequence ID" value="PSS22616.1"/>
    <property type="molecule type" value="Genomic_DNA"/>
</dbReference>
<dbReference type="InterPro" id="IPR013103">
    <property type="entry name" value="RVT_2"/>
</dbReference>
<name>A0A2R6R781_9APHY</name>
<feature type="compositionally biased region" description="Polar residues" evidence="1">
    <location>
        <begin position="18"/>
        <end position="38"/>
    </location>
</feature>
<feature type="domain" description="Reverse transcriptase Ty1/copia-type" evidence="2">
    <location>
        <begin position="131"/>
        <end position="363"/>
    </location>
</feature>
<dbReference type="PANTHER" id="PTHR11439:SF483">
    <property type="entry name" value="PEPTIDE SYNTHASE GLIP-LIKE, PUTATIVE (AFU_ORTHOLOGUE AFUA_3G12920)-RELATED"/>
    <property type="match status" value="1"/>
</dbReference>
<evidence type="ECO:0000259" key="2">
    <source>
        <dbReference type="Pfam" id="PF07727"/>
    </source>
</evidence>
<dbReference type="PANTHER" id="PTHR11439">
    <property type="entry name" value="GAG-POL-RELATED RETROTRANSPOSON"/>
    <property type="match status" value="1"/>
</dbReference>
<evidence type="ECO:0000256" key="1">
    <source>
        <dbReference type="SAM" id="MobiDB-lite"/>
    </source>
</evidence>
<dbReference type="SUPFAM" id="SSF56672">
    <property type="entry name" value="DNA/RNA polymerases"/>
    <property type="match status" value="1"/>
</dbReference>
<dbReference type="AlphaFoldDB" id="A0A2R6R781"/>
<reference evidence="3 4" key="1">
    <citation type="submission" date="2018-02" db="EMBL/GenBank/DDBJ databases">
        <title>Genome sequence of the basidiomycete white-rot fungus Phlebia centrifuga.</title>
        <authorList>
            <person name="Granchi Z."/>
            <person name="Peng M."/>
            <person name="de Vries R.P."/>
            <person name="Hilden K."/>
            <person name="Makela M.R."/>
            <person name="Grigoriev I."/>
            <person name="Riley R."/>
        </authorList>
    </citation>
    <scope>NUCLEOTIDE SEQUENCE [LARGE SCALE GENOMIC DNA]</scope>
    <source>
        <strain evidence="3 4">FBCC195</strain>
    </source>
</reference>
<accession>A0A2R6R781</accession>
<feature type="region of interest" description="Disordered" evidence="1">
    <location>
        <begin position="1"/>
        <end position="43"/>
    </location>
</feature>
<dbReference type="InterPro" id="IPR043502">
    <property type="entry name" value="DNA/RNA_pol_sf"/>
</dbReference>
<sequence length="603" mass="67933">MPNLIPFDDLIDDMSPELTPQSDQGPTGTHNDNQTDETPPTPLIMDNLRFNQLRPQRKKSPSTKIRTLTDGTGITGEEFDHANNFLSANIVYATSQVGNDPANMKEALACPDSQQWMLAMVEEITRLEARNSWEYVYPPTDANLISARFVYNLKGNEHGNPTRYHAQLVAQGYKQVEGLDYNFDNIFAPVARLESVRTMCTIAAIEDDELVQTDIKSAFLYGRMEPGEDVYLVPPKGITLPGLKPGQVKLRACLYGVKQAGRRWYQKLRDALRQIAEGSGTTAIFCHVDDMGLKANKKYMPHLITALRSRFELSEGRQIHYLLGMHITRDREKCTISFSQSAYINRILTRYRFDEIRTVTTPMDPNVALSKEQCTTLERQQEEMKNKPYREALGVLMYASVGTRPDITYTVSTLAKFSQNPGPTHWTALKHVFAYLCGTQHYTLTLGGISSPILTGYCDSDGMSNPDRHPIAAYVFTIGGAISWSSKHQDIVCLSTTEAEYIALTHAAKEAIWLYHLLDKVFPEQFKLPITVYSDNQGAIALSKDDRFHTRTKHIDIYTNIYNTMTTLLEALEKPVMVGNHAQLLVLVGFINENMLVGLRNSI</sequence>
<dbReference type="STRING" id="98765.A0A2R6R781"/>
<gene>
    <name evidence="3" type="ORF">PHLCEN_2v3082</name>
</gene>
<dbReference type="OrthoDB" id="1111611at2759"/>
<evidence type="ECO:0000313" key="4">
    <source>
        <dbReference type="Proteomes" id="UP000186601"/>
    </source>
</evidence>
<comment type="caution">
    <text evidence="3">The sequence shown here is derived from an EMBL/GenBank/DDBJ whole genome shotgun (WGS) entry which is preliminary data.</text>
</comment>
<keyword evidence="4" id="KW-1185">Reference proteome</keyword>
<evidence type="ECO:0000313" key="3">
    <source>
        <dbReference type="EMBL" id="PSS22616.1"/>
    </source>
</evidence>
<dbReference type="CDD" id="cd09272">
    <property type="entry name" value="RNase_HI_RT_Ty1"/>
    <property type="match status" value="1"/>
</dbReference>
<protein>
    <recommendedName>
        <fullName evidence="2">Reverse transcriptase Ty1/copia-type domain-containing protein</fullName>
    </recommendedName>
</protein>
<dbReference type="Proteomes" id="UP000186601">
    <property type="component" value="Unassembled WGS sequence"/>
</dbReference>
<organism evidence="3 4">
    <name type="scientific">Hermanssonia centrifuga</name>
    <dbReference type="NCBI Taxonomy" id="98765"/>
    <lineage>
        <taxon>Eukaryota</taxon>
        <taxon>Fungi</taxon>
        <taxon>Dikarya</taxon>
        <taxon>Basidiomycota</taxon>
        <taxon>Agaricomycotina</taxon>
        <taxon>Agaricomycetes</taxon>
        <taxon>Polyporales</taxon>
        <taxon>Meruliaceae</taxon>
        <taxon>Hermanssonia</taxon>
    </lineage>
</organism>
<dbReference type="Pfam" id="PF07727">
    <property type="entry name" value="RVT_2"/>
    <property type="match status" value="1"/>
</dbReference>
<proteinExistence type="predicted"/>